<protein>
    <submittedName>
        <fullName evidence="3">Uncharacterized conserved protein YaaN involved in tellurite resistance</fullName>
    </submittedName>
</protein>
<dbReference type="Proteomes" id="UP000199242">
    <property type="component" value="Unassembled WGS sequence"/>
</dbReference>
<evidence type="ECO:0000256" key="2">
    <source>
        <dbReference type="SAM" id="Coils"/>
    </source>
</evidence>
<dbReference type="PANTHER" id="PTHR38432">
    <property type="entry name" value="TELA-LIKE PROTEIN SAOUHSC_01408"/>
    <property type="match status" value="1"/>
</dbReference>
<organism evidence="3 4">
    <name type="scientific">Chryseobacterium taihuense</name>
    <dbReference type="NCBI Taxonomy" id="1141221"/>
    <lineage>
        <taxon>Bacteria</taxon>
        <taxon>Pseudomonadati</taxon>
        <taxon>Bacteroidota</taxon>
        <taxon>Flavobacteriia</taxon>
        <taxon>Flavobacteriales</taxon>
        <taxon>Weeksellaceae</taxon>
        <taxon>Chryseobacterium group</taxon>
        <taxon>Chryseobacterium</taxon>
    </lineage>
</organism>
<dbReference type="Pfam" id="PF05816">
    <property type="entry name" value="TelA"/>
    <property type="match status" value="1"/>
</dbReference>
<comment type="caution">
    <text evidence="3">The sequence shown here is derived from an EMBL/GenBank/DDBJ whole genome shotgun (WGS) entry which is preliminary data.</text>
</comment>
<dbReference type="EMBL" id="FNHD01000018">
    <property type="protein sequence ID" value="SDM24653.1"/>
    <property type="molecule type" value="Genomic_DNA"/>
</dbReference>
<comment type="similarity">
    <text evidence="1">Belongs to the TelA family.</text>
</comment>
<accession>A0ABY0R125</accession>
<evidence type="ECO:0000256" key="1">
    <source>
        <dbReference type="ARBA" id="ARBA00005541"/>
    </source>
</evidence>
<reference evidence="3 4" key="1">
    <citation type="submission" date="2016-10" db="EMBL/GenBank/DDBJ databases">
        <authorList>
            <person name="Varghese N."/>
            <person name="Submissions S."/>
        </authorList>
    </citation>
    <scope>NUCLEOTIDE SEQUENCE [LARGE SCALE GENOMIC DNA]</scope>
    <source>
        <strain evidence="3 4">CGMCC 1.10941</strain>
    </source>
</reference>
<evidence type="ECO:0000313" key="4">
    <source>
        <dbReference type="Proteomes" id="UP000199242"/>
    </source>
</evidence>
<dbReference type="InterPro" id="IPR008863">
    <property type="entry name" value="Toxic_anion-R_TelA"/>
</dbReference>
<feature type="coiled-coil region" evidence="2">
    <location>
        <begin position="347"/>
        <end position="374"/>
    </location>
</feature>
<keyword evidence="2" id="KW-0175">Coiled coil</keyword>
<gene>
    <name evidence="3" type="ORF">SAMN05216273_11855</name>
</gene>
<keyword evidence="4" id="KW-1185">Reference proteome</keyword>
<name>A0ABY0R125_9FLAO</name>
<evidence type="ECO:0000313" key="3">
    <source>
        <dbReference type="EMBL" id="SDM24653.1"/>
    </source>
</evidence>
<sequence length="375" mass="42889">MENEEKQFNNILHNSNKETDNYQMLVVDKEGNVDLNHLTDEDLEKYGKLADSIDEKSASSVVNYGSELQKTLANQSDSFLTNVRKSNSGEVGELINNLLIELNYIDIDELQGNKIKSFLGRLPFMSKIFTEIDNVFAKYDKITNNIERISQKVNAGIIISTKDNAVLQNIFDSNINSIKAIEDLIIAGYIRIRKANDELSEMEMNLQNYADYQIADKRDFILRLDRRLADLKVVRFILLQSLPQIRLVQNNNISIAEKAQTILNTTLPVWKNQLSLAVAMHRQQQNIEIQQKVSSTTEKILKKNAERLSENTKNVAQANEKSIISAESLRETTSLLINTLNEVKSIQKQGNENRRKLDQDLEMLEKELKSIIKTN</sequence>
<dbReference type="PANTHER" id="PTHR38432:SF1">
    <property type="entry name" value="TELA-LIKE PROTEIN SAOUHSC_01408"/>
    <property type="match status" value="1"/>
</dbReference>
<proteinExistence type="inferred from homology"/>